<dbReference type="PANTHER" id="PTHR14978">
    <property type="entry name" value="BETA-CATENIN-LIKE PROTEIN 1 NUCLEAR ASSOCIATED PROTEIN"/>
    <property type="match status" value="1"/>
</dbReference>
<dbReference type="SUPFAM" id="SSF48371">
    <property type="entry name" value="ARM repeat"/>
    <property type="match status" value="1"/>
</dbReference>
<dbReference type="AlphaFoldDB" id="R7QBA7"/>
<dbReference type="OrthoDB" id="1898821at2759"/>
<comment type="subcellular location">
    <subcellularLocation>
        <location evidence="1">Nucleus</location>
    </subcellularLocation>
</comment>
<dbReference type="InterPro" id="IPR039678">
    <property type="entry name" value="CTNNBL1"/>
</dbReference>
<evidence type="ECO:0000256" key="1">
    <source>
        <dbReference type="ARBA" id="ARBA00004123"/>
    </source>
</evidence>
<dbReference type="PhylomeDB" id="R7QBA7"/>
<dbReference type="Gramene" id="CDF35354">
    <property type="protein sequence ID" value="CDF35354"/>
    <property type="gene ID" value="CHC_T00003410001"/>
</dbReference>
<sequence>MAASSRTTALDALVASAESLPQADITTDAELYSRLNVLKKALTLNSQLRLRHAGEPARFLQSELSLHEAIRALAPVAVNSQLYPSLVAQGALPILKSLLQHVNEDIVYRVISFLHDLAAVDDGSDVERDSTRAFYDALLKAGIHEMLSDVLNDVLFPHITGTTSDDTTPAQEATAQVFAIFENSIDVRPDLTEAIAVGSKIVQTCIKHVNIPQPNDAAVELLAVFLQSSTKCKDHFVQNDGLNVVLEALVPFRTHKKQSSSSGDKRNTNSGADEEEMVENMFGLLCSALFDNPPAKVEFERLEGVELMISFMKTSSAYRGSAAKVCDFACTGHSTATQRLFMCGGIGVVFAILMTLGKDRFIGGTRKRTRALEDDTRNVTEHIFSILFHLFKYASTTDRRRLLVKLRENRAEKTVKIVSLYRHFALAVEKVSGEQGRYLAVADKDAAAISERESGDDEMLVKKLDAGLLIVQMGAAIVAHVVAYGDESLRKATAFMLERVGLTIAVMCETLQEYAETIGDAARGKERPEALNEQKRILHLVENIRNSV</sequence>
<reference evidence="8" key="1">
    <citation type="journal article" date="2013" name="Proc. Natl. Acad. Sci. U.S.A.">
        <title>Genome structure and metabolic features in the red seaweed Chondrus crispus shed light on evolution of the Archaeplastida.</title>
        <authorList>
            <person name="Collen J."/>
            <person name="Porcel B."/>
            <person name="Carre W."/>
            <person name="Ball S.G."/>
            <person name="Chaparro C."/>
            <person name="Tonon T."/>
            <person name="Barbeyron T."/>
            <person name="Michel G."/>
            <person name="Noel B."/>
            <person name="Valentin K."/>
            <person name="Elias M."/>
            <person name="Artiguenave F."/>
            <person name="Arun A."/>
            <person name="Aury J.M."/>
            <person name="Barbosa-Neto J.F."/>
            <person name="Bothwell J.H."/>
            <person name="Bouget F.Y."/>
            <person name="Brillet L."/>
            <person name="Cabello-Hurtado F."/>
            <person name="Capella-Gutierrez S."/>
            <person name="Charrier B."/>
            <person name="Cladiere L."/>
            <person name="Cock J.M."/>
            <person name="Coelho S.M."/>
            <person name="Colleoni C."/>
            <person name="Czjzek M."/>
            <person name="Da Silva C."/>
            <person name="Delage L."/>
            <person name="Denoeud F."/>
            <person name="Deschamps P."/>
            <person name="Dittami S.M."/>
            <person name="Gabaldon T."/>
            <person name="Gachon C.M."/>
            <person name="Groisillier A."/>
            <person name="Herve C."/>
            <person name="Jabbari K."/>
            <person name="Katinka M."/>
            <person name="Kloareg B."/>
            <person name="Kowalczyk N."/>
            <person name="Labadie K."/>
            <person name="Leblanc C."/>
            <person name="Lopez P.J."/>
            <person name="McLachlan D.H."/>
            <person name="Meslet-Cladiere L."/>
            <person name="Moustafa A."/>
            <person name="Nehr Z."/>
            <person name="Nyvall Collen P."/>
            <person name="Panaud O."/>
            <person name="Partensky F."/>
            <person name="Poulain J."/>
            <person name="Rensing S.A."/>
            <person name="Rousvoal S."/>
            <person name="Samson G."/>
            <person name="Symeonidi A."/>
            <person name="Weissenbach J."/>
            <person name="Zambounis A."/>
            <person name="Wincker P."/>
            <person name="Boyen C."/>
        </authorList>
    </citation>
    <scope>NUCLEOTIDE SEQUENCE [LARGE SCALE GENOMIC DNA]</scope>
    <source>
        <strain evidence="8">cv. Stackhouse</strain>
    </source>
</reference>
<dbReference type="KEGG" id="ccp:CHC_T00003410001"/>
<dbReference type="InterPro" id="IPR013180">
    <property type="entry name" value="CTNNBL1_N"/>
</dbReference>
<dbReference type="OMA" id="TDWREQE"/>
<keyword evidence="3" id="KW-0677">Repeat</keyword>
<dbReference type="Gene3D" id="1.25.10.10">
    <property type="entry name" value="Leucine-rich Repeat Variant"/>
    <property type="match status" value="1"/>
</dbReference>
<dbReference type="STRING" id="2769.R7QBA7"/>
<dbReference type="Proteomes" id="UP000012073">
    <property type="component" value="Unassembled WGS sequence"/>
</dbReference>
<evidence type="ECO:0000256" key="4">
    <source>
        <dbReference type="ARBA" id="ARBA00023054"/>
    </source>
</evidence>
<protein>
    <recommendedName>
        <fullName evidence="6">Beta-catenin-like protein 1 N-terminal domain-containing protein</fullName>
    </recommendedName>
</protein>
<dbReference type="GO" id="GO:0005681">
    <property type="term" value="C:spliceosomal complex"/>
    <property type="evidence" value="ECO:0007669"/>
    <property type="project" value="TreeGrafter"/>
</dbReference>
<evidence type="ECO:0000256" key="3">
    <source>
        <dbReference type="ARBA" id="ARBA00022737"/>
    </source>
</evidence>
<keyword evidence="5" id="KW-0539">Nucleus</keyword>
<accession>R7QBA7</accession>
<evidence type="ECO:0000256" key="2">
    <source>
        <dbReference type="ARBA" id="ARBA00022553"/>
    </source>
</evidence>
<keyword evidence="4" id="KW-0175">Coiled coil</keyword>
<evidence type="ECO:0000313" key="7">
    <source>
        <dbReference type="EMBL" id="CDF35354.1"/>
    </source>
</evidence>
<name>R7QBA7_CHOCR</name>
<dbReference type="InterPro" id="IPR011989">
    <property type="entry name" value="ARM-like"/>
</dbReference>
<evidence type="ECO:0000313" key="8">
    <source>
        <dbReference type="Proteomes" id="UP000012073"/>
    </source>
</evidence>
<keyword evidence="2" id="KW-0597">Phosphoprotein</keyword>
<evidence type="ECO:0000256" key="5">
    <source>
        <dbReference type="ARBA" id="ARBA00023242"/>
    </source>
</evidence>
<proteinExistence type="predicted"/>
<dbReference type="InterPro" id="IPR016024">
    <property type="entry name" value="ARM-type_fold"/>
</dbReference>
<keyword evidence="8" id="KW-1185">Reference proteome</keyword>
<dbReference type="PANTHER" id="PTHR14978:SF0">
    <property type="entry name" value="BETA-CATENIN-LIKE PROTEIN 1"/>
    <property type="match status" value="1"/>
</dbReference>
<dbReference type="GeneID" id="17322958"/>
<dbReference type="SMART" id="SM01156">
    <property type="entry name" value="DUF1716"/>
    <property type="match status" value="1"/>
</dbReference>
<dbReference type="Pfam" id="PF08216">
    <property type="entry name" value="CTNNBL"/>
    <property type="match status" value="1"/>
</dbReference>
<dbReference type="RefSeq" id="XP_005715173.1">
    <property type="nucleotide sequence ID" value="XM_005715116.1"/>
</dbReference>
<evidence type="ECO:0000259" key="6">
    <source>
        <dbReference type="SMART" id="SM01156"/>
    </source>
</evidence>
<dbReference type="EMBL" id="HG001729">
    <property type="protein sequence ID" value="CDF35354.1"/>
    <property type="molecule type" value="Genomic_DNA"/>
</dbReference>
<feature type="domain" description="Beta-catenin-like protein 1 N-terminal" evidence="6">
    <location>
        <begin position="3"/>
        <end position="111"/>
    </location>
</feature>
<gene>
    <name evidence="7" type="ORF">CHC_T00003410001</name>
</gene>
<organism evidence="7 8">
    <name type="scientific">Chondrus crispus</name>
    <name type="common">Carrageen Irish moss</name>
    <name type="synonym">Polymorpha crispa</name>
    <dbReference type="NCBI Taxonomy" id="2769"/>
    <lineage>
        <taxon>Eukaryota</taxon>
        <taxon>Rhodophyta</taxon>
        <taxon>Florideophyceae</taxon>
        <taxon>Rhodymeniophycidae</taxon>
        <taxon>Gigartinales</taxon>
        <taxon>Gigartinaceae</taxon>
        <taxon>Chondrus</taxon>
    </lineage>
</organism>